<proteinExistence type="predicted"/>
<evidence type="ECO:0000313" key="2">
    <source>
        <dbReference type="Proteomes" id="UP000184447"/>
    </source>
</evidence>
<dbReference type="STRING" id="1121316.SAMN02745207_03819"/>
<name>A0A1M5XPK7_9CLOT</name>
<reference evidence="1 2" key="1">
    <citation type="submission" date="2016-11" db="EMBL/GenBank/DDBJ databases">
        <authorList>
            <person name="Jaros S."/>
            <person name="Januszkiewicz K."/>
            <person name="Wedrychowicz H."/>
        </authorList>
    </citation>
    <scope>NUCLEOTIDE SEQUENCE [LARGE SCALE GENOMIC DNA]</scope>
    <source>
        <strain evidence="1 2">DSM 8605</strain>
    </source>
</reference>
<dbReference type="SUPFAM" id="SSF101386">
    <property type="entry name" value="all-alpha NTP pyrophosphatases"/>
    <property type="match status" value="1"/>
</dbReference>
<sequence length="133" mass="15365">MKDVIFDHYQNAVSDSLLRHKSLLDIMTKLEESQAKINRSLAKSVTNCGCIEIKATKQHIPENKEPQADDYNKYFDTHLKGKLCDECRENIEDEIGNDLFYLASLCNLLDLNLYDILLKEYNQIATLGKYSMK</sequence>
<keyword evidence="2" id="KW-1185">Reference proteome</keyword>
<dbReference type="RefSeq" id="WP_073340649.1">
    <property type="nucleotide sequence ID" value="NZ_FQXM01000033.1"/>
</dbReference>
<gene>
    <name evidence="1" type="ORF">SAMN02745207_03819</name>
</gene>
<organism evidence="1 2">
    <name type="scientific">Clostridium grantii DSM 8605</name>
    <dbReference type="NCBI Taxonomy" id="1121316"/>
    <lineage>
        <taxon>Bacteria</taxon>
        <taxon>Bacillati</taxon>
        <taxon>Bacillota</taxon>
        <taxon>Clostridia</taxon>
        <taxon>Eubacteriales</taxon>
        <taxon>Clostridiaceae</taxon>
        <taxon>Clostridium</taxon>
    </lineage>
</organism>
<accession>A0A1M5XPK7</accession>
<dbReference type="EMBL" id="FQXM01000033">
    <property type="protein sequence ID" value="SHI01582.1"/>
    <property type="molecule type" value="Genomic_DNA"/>
</dbReference>
<evidence type="ECO:0000313" key="1">
    <source>
        <dbReference type="EMBL" id="SHI01582.1"/>
    </source>
</evidence>
<evidence type="ECO:0008006" key="3">
    <source>
        <dbReference type="Google" id="ProtNLM"/>
    </source>
</evidence>
<dbReference type="AlphaFoldDB" id="A0A1M5XPK7"/>
<dbReference type="Proteomes" id="UP000184447">
    <property type="component" value="Unassembled WGS sequence"/>
</dbReference>
<protein>
    <recommendedName>
        <fullName evidence="3">DUF1573 domain-containing protein</fullName>
    </recommendedName>
</protein>
<dbReference type="OrthoDB" id="2988649at2"/>